<accession>A0AC61RE24</accession>
<keyword evidence="2" id="KW-1185">Reference proteome</keyword>
<gene>
    <name evidence="1" type="ORF">E5331_15165</name>
</gene>
<name>A0AC61RE24_9BACT</name>
<evidence type="ECO:0000313" key="1">
    <source>
        <dbReference type="EMBL" id="TGY77276.1"/>
    </source>
</evidence>
<comment type="caution">
    <text evidence="1">The sequence shown here is derived from an EMBL/GenBank/DDBJ whole genome shotgun (WGS) entry which is preliminary data.</text>
</comment>
<sequence>MEKKLYHWLTLQTNGVFDGLKVKTAAAEEKNMIGSIRFEAENIAEAKHLMYLLQACIKANYPKAVTENWYPDLPKKYQNMIEDLKYSKH</sequence>
<evidence type="ECO:0000313" key="2">
    <source>
        <dbReference type="Proteomes" id="UP000306319"/>
    </source>
</evidence>
<organism evidence="1 2">
    <name type="scientific">Lepagella muris</name>
    <dbReference type="NCBI Taxonomy" id="3032870"/>
    <lineage>
        <taxon>Bacteria</taxon>
        <taxon>Pseudomonadati</taxon>
        <taxon>Bacteroidota</taxon>
        <taxon>Bacteroidia</taxon>
        <taxon>Bacteroidales</taxon>
        <taxon>Muribaculaceae</taxon>
        <taxon>Lepagella</taxon>
    </lineage>
</organism>
<protein>
    <submittedName>
        <fullName evidence="1">Uncharacterized protein</fullName>
    </submittedName>
</protein>
<reference evidence="1" key="1">
    <citation type="submission" date="2019-04" db="EMBL/GenBank/DDBJ databases">
        <title>Microbes associate with the intestines of laboratory mice.</title>
        <authorList>
            <person name="Navarre W."/>
            <person name="Wong E."/>
            <person name="Huang K."/>
            <person name="Tropini C."/>
            <person name="Ng K."/>
            <person name="Yu B."/>
        </authorList>
    </citation>
    <scope>NUCLEOTIDE SEQUENCE</scope>
    <source>
        <strain evidence="1">NM04_E33</strain>
    </source>
</reference>
<dbReference type="EMBL" id="SRYB01000027">
    <property type="protein sequence ID" value="TGY77276.1"/>
    <property type="molecule type" value="Genomic_DNA"/>
</dbReference>
<proteinExistence type="predicted"/>
<dbReference type="Proteomes" id="UP000306319">
    <property type="component" value="Unassembled WGS sequence"/>
</dbReference>